<keyword evidence="1" id="KW-0489">Methyltransferase</keyword>
<organism evidence="1 2">
    <name type="scientific">Actinomadura luteofluorescens</name>
    <dbReference type="NCBI Taxonomy" id="46163"/>
    <lineage>
        <taxon>Bacteria</taxon>
        <taxon>Bacillati</taxon>
        <taxon>Actinomycetota</taxon>
        <taxon>Actinomycetes</taxon>
        <taxon>Streptosporangiales</taxon>
        <taxon>Thermomonosporaceae</taxon>
        <taxon>Actinomadura</taxon>
    </lineage>
</organism>
<accession>A0A7Y9EI62</accession>
<dbReference type="GO" id="GO:0008168">
    <property type="term" value="F:methyltransferase activity"/>
    <property type="evidence" value="ECO:0007669"/>
    <property type="project" value="UniProtKB-KW"/>
</dbReference>
<dbReference type="RefSeq" id="WP_179845207.1">
    <property type="nucleotide sequence ID" value="NZ_JACCBA010000001.1"/>
</dbReference>
<gene>
    <name evidence="1" type="ORF">BJY14_004238</name>
</gene>
<evidence type="ECO:0000313" key="2">
    <source>
        <dbReference type="Proteomes" id="UP000529783"/>
    </source>
</evidence>
<keyword evidence="1" id="KW-0808">Transferase</keyword>
<evidence type="ECO:0000313" key="1">
    <source>
        <dbReference type="EMBL" id="NYD48255.1"/>
    </source>
</evidence>
<name>A0A7Y9EI62_9ACTN</name>
<keyword evidence="2" id="KW-1185">Reference proteome</keyword>
<dbReference type="Proteomes" id="UP000529783">
    <property type="component" value="Unassembled WGS sequence"/>
</dbReference>
<reference evidence="1 2" key="1">
    <citation type="submission" date="2020-07" db="EMBL/GenBank/DDBJ databases">
        <title>Sequencing the genomes of 1000 actinobacteria strains.</title>
        <authorList>
            <person name="Klenk H.-P."/>
        </authorList>
    </citation>
    <scope>NUCLEOTIDE SEQUENCE [LARGE SCALE GENOMIC DNA]</scope>
    <source>
        <strain evidence="1 2">DSM 40398</strain>
    </source>
</reference>
<dbReference type="EMBL" id="JACCBA010000001">
    <property type="protein sequence ID" value="NYD48255.1"/>
    <property type="molecule type" value="Genomic_DNA"/>
</dbReference>
<dbReference type="AlphaFoldDB" id="A0A7Y9EI62"/>
<proteinExistence type="predicted"/>
<protein>
    <submittedName>
        <fullName evidence="1">Glycine cleavage system aminomethyltransferase T</fullName>
    </submittedName>
</protein>
<dbReference type="GO" id="GO:0032259">
    <property type="term" value="P:methylation"/>
    <property type="evidence" value="ECO:0007669"/>
    <property type="project" value="UniProtKB-KW"/>
</dbReference>
<sequence>MKFALTGDGYGTEPERGAIYALAHQLEEALETAGDGEVDGHEFGQSTAQIYLYGPDAERLLQAIRPVLRTAGLRPNEAVLRFGDVDDESCRVEVVPL</sequence>
<comment type="caution">
    <text evidence="1">The sequence shown here is derived from an EMBL/GenBank/DDBJ whole genome shotgun (WGS) entry which is preliminary data.</text>
</comment>